<reference evidence="1" key="1">
    <citation type="journal article" date="2014" name="Int. J. Syst. Evol. Microbiol.">
        <title>Complete genome sequence of Corynebacterium casei LMG S-19264T (=DSM 44701T), isolated from a smear-ripened cheese.</title>
        <authorList>
            <consortium name="US DOE Joint Genome Institute (JGI-PGF)"/>
            <person name="Walter F."/>
            <person name="Albersmeier A."/>
            <person name="Kalinowski J."/>
            <person name="Ruckert C."/>
        </authorList>
    </citation>
    <scope>NUCLEOTIDE SEQUENCE</scope>
    <source>
        <strain evidence="1">CGMCC 4.5737</strain>
    </source>
</reference>
<protein>
    <submittedName>
        <fullName evidence="1">Uncharacterized protein</fullName>
    </submittedName>
</protein>
<dbReference type="RefSeq" id="WP_189058393.1">
    <property type="nucleotide sequence ID" value="NZ_BMMK01000013.1"/>
</dbReference>
<accession>A0A8J3CFD1</accession>
<gene>
    <name evidence="1" type="ORF">GCM10012275_31900</name>
</gene>
<dbReference type="AlphaFoldDB" id="A0A8J3CFD1"/>
<organism evidence="1 2">
    <name type="scientific">Longimycelium tulufanense</name>
    <dbReference type="NCBI Taxonomy" id="907463"/>
    <lineage>
        <taxon>Bacteria</taxon>
        <taxon>Bacillati</taxon>
        <taxon>Actinomycetota</taxon>
        <taxon>Actinomycetes</taxon>
        <taxon>Pseudonocardiales</taxon>
        <taxon>Pseudonocardiaceae</taxon>
        <taxon>Longimycelium</taxon>
    </lineage>
</organism>
<evidence type="ECO:0000313" key="2">
    <source>
        <dbReference type="Proteomes" id="UP000637578"/>
    </source>
</evidence>
<comment type="caution">
    <text evidence="1">The sequence shown here is derived from an EMBL/GenBank/DDBJ whole genome shotgun (WGS) entry which is preliminary data.</text>
</comment>
<keyword evidence="2" id="KW-1185">Reference proteome</keyword>
<evidence type="ECO:0000313" key="1">
    <source>
        <dbReference type="EMBL" id="GGM58311.1"/>
    </source>
</evidence>
<dbReference type="Proteomes" id="UP000637578">
    <property type="component" value="Unassembled WGS sequence"/>
</dbReference>
<proteinExistence type="predicted"/>
<sequence>MLGQVWLPLLAIVEPKDEHGLTLRFLDVPALAQALMRISPYRVLSRAVLESPLTEEDLATLSRHELREIRFWRPETVAEVLFNDWD</sequence>
<name>A0A8J3CFD1_9PSEU</name>
<reference evidence="1" key="2">
    <citation type="submission" date="2020-09" db="EMBL/GenBank/DDBJ databases">
        <authorList>
            <person name="Sun Q."/>
            <person name="Zhou Y."/>
        </authorList>
    </citation>
    <scope>NUCLEOTIDE SEQUENCE</scope>
    <source>
        <strain evidence="1">CGMCC 4.5737</strain>
    </source>
</reference>
<dbReference type="EMBL" id="BMMK01000013">
    <property type="protein sequence ID" value="GGM58311.1"/>
    <property type="molecule type" value="Genomic_DNA"/>
</dbReference>